<dbReference type="GO" id="GO:0016020">
    <property type="term" value="C:membrane"/>
    <property type="evidence" value="ECO:0007669"/>
    <property type="project" value="GOC"/>
</dbReference>
<gene>
    <name evidence="2" type="ORF">GAO09_12045</name>
</gene>
<feature type="domain" description="Endonuclease/exonuclease/phosphatase" evidence="1">
    <location>
        <begin position="12"/>
        <end position="235"/>
    </location>
</feature>
<dbReference type="Gene3D" id="3.60.10.10">
    <property type="entry name" value="Endonuclease/exonuclease/phosphatase"/>
    <property type="match status" value="1"/>
</dbReference>
<dbReference type="GO" id="GO:0006506">
    <property type="term" value="P:GPI anchor biosynthetic process"/>
    <property type="evidence" value="ECO:0007669"/>
    <property type="project" value="TreeGrafter"/>
</dbReference>
<dbReference type="InterPro" id="IPR005135">
    <property type="entry name" value="Endo/exonuclease/phosphatase"/>
</dbReference>
<dbReference type="Proteomes" id="UP000435138">
    <property type="component" value="Unassembled WGS sequence"/>
</dbReference>
<dbReference type="AlphaFoldDB" id="A0A6A8A5W0"/>
<name>A0A6A8A5W0_9HYPH</name>
<evidence type="ECO:0000259" key="1">
    <source>
        <dbReference type="Pfam" id="PF03372"/>
    </source>
</evidence>
<keyword evidence="3" id="KW-1185">Reference proteome</keyword>
<dbReference type="EMBL" id="WIXI01000042">
    <property type="protein sequence ID" value="MQY46762.1"/>
    <property type="molecule type" value="Genomic_DNA"/>
</dbReference>
<evidence type="ECO:0000313" key="2">
    <source>
        <dbReference type="EMBL" id="MQY46762.1"/>
    </source>
</evidence>
<comment type="caution">
    <text evidence="2">The sequence shown here is derived from an EMBL/GenBank/DDBJ whole genome shotgun (WGS) entry which is preliminary data.</text>
</comment>
<dbReference type="SUPFAM" id="SSF56219">
    <property type="entry name" value="DNase I-like"/>
    <property type="match status" value="1"/>
</dbReference>
<dbReference type="InterPro" id="IPR036691">
    <property type="entry name" value="Endo/exonu/phosph_ase_sf"/>
</dbReference>
<evidence type="ECO:0000313" key="3">
    <source>
        <dbReference type="Proteomes" id="UP000435138"/>
    </source>
</evidence>
<reference evidence="2 3" key="1">
    <citation type="submission" date="2019-11" db="EMBL/GenBank/DDBJ databases">
        <title>Genome analysis of Rhizobacterium cereale a novel genus and species isolated from maize roots in North Spain.</title>
        <authorList>
            <person name="Menendez E."/>
            <person name="Flores-Felix J.D."/>
            <person name="Ramirez-Bahena M.-H."/>
            <person name="Igual J.M."/>
            <person name="Garcia-Fraile P."/>
            <person name="Peix A."/>
            <person name="Velazquez E."/>
        </authorList>
    </citation>
    <scope>NUCLEOTIDE SEQUENCE [LARGE SCALE GENOMIC DNA]</scope>
    <source>
        <strain evidence="2 3">RZME27</strain>
    </source>
</reference>
<sequence>MIEKRKKEFSVLTYNVHGCVGTDRQLDIDRVAAVIQATDADIVMLQELDVGRQRSGGADQAHELAARLEMAYHFNAALHIESEQYGDAILTRHPMELIRAGHLSSVGETRGAIWVEVTVGDQTLNVINTHLGLRRSERLAQIRELHGPDWLGNDRCQQNPTIFGGDLNAVPSSQAFRNVKLQTQICSNSRWRRYSPTFPSRYPLLRLDHIFHSQDLEMTAIAAIDSGDAKIASDHLPLLAQLCLEF</sequence>
<dbReference type="RefSeq" id="WP_153354250.1">
    <property type="nucleotide sequence ID" value="NZ_JAYKOO010000010.1"/>
</dbReference>
<protein>
    <submittedName>
        <fullName evidence="2">EEP domain-containing protein</fullName>
    </submittedName>
</protein>
<organism evidence="2 3">
    <name type="scientific">Endobacterium cereale</name>
    <dbReference type="NCBI Taxonomy" id="2663029"/>
    <lineage>
        <taxon>Bacteria</taxon>
        <taxon>Pseudomonadati</taxon>
        <taxon>Pseudomonadota</taxon>
        <taxon>Alphaproteobacteria</taxon>
        <taxon>Hyphomicrobiales</taxon>
        <taxon>Rhizobiaceae</taxon>
        <taxon>Endobacterium</taxon>
    </lineage>
</organism>
<dbReference type="PANTHER" id="PTHR14859:SF15">
    <property type="entry name" value="ENDONUCLEASE_EXONUCLEASE_PHOSPHATASE DOMAIN-CONTAINING PROTEIN"/>
    <property type="match status" value="1"/>
</dbReference>
<dbReference type="Pfam" id="PF03372">
    <property type="entry name" value="Exo_endo_phos"/>
    <property type="match status" value="1"/>
</dbReference>
<accession>A0A6A8A5W0</accession>
<dbReference type="InterPro" id="IPR051916">
    <property type="entry name" value="GPI-anchor_lipid_remodeler"/>
</dbReference>
<dbReference type="PANTHER" id="PTHR14859">
    <property type="entry name" value="CALCOFLUOR WHITE HYPERSENSITIVE PROTEIN PRECURSOR"/>
    <property type="match status" value="1"/>
</dbReference>
<dbReference type="GO" id="GO:0003824">
    <property type="term" value="F:catalytic activity"/>
    <property type="evidence" value="ECO:0007669"/>
    <property type="project" value="InterPro"/>
</dbReference>
<proteinExistence type="predicted"/>